<accession>A0ABR9WGQ2</accession>
<dbReference type="InterPro" id="IPR002716">
    <property type="entry name" value="PIN_dom"/>
</dbReference>
<dbReference type="Proteomes" id="UP000634134">
    <property type="component" value="Unassembled WGS sequence"/>
</dbReference>
<dbReference type="Pfam" id="PF10130">
    <property type="entry name" value="PIN_2"/>
    <property type="match status" value="1"/>
</dbReference>
<protein>
    <recommendedName>
        <fullName evidence="1">PIN domain-containing protein</fullName>
    </recommendedName>
</protein>
<reference evidence="3" key="1">
    <citation type="submission" date="2023-07" db="EMBL/GenBank/DDBJ databases">
        <title>Dyadobacter sp. nov 'subterranea' isolated from contaminted grondwater.</title>
        <authorList>
            <person name="Szabo I."/>
            <person name="Al-Omari J."/>
            <person name="Szerdahelyi S.G."/>
            <person name="Rado J."/>
        </authorList>
    </citation>
    <scope>NUCLEOTIDE SEQUENCE [LARGE SCALE GENOMIC DNA]</scope>
    <source>
        <strain evidence="3">UP-52</strain>
    </source>
</reference>
<keyword evidence="3" id="KW-1185">Reference proteome</keyword>
<evidence type="ECO:0000259" key="1">
    <source>
        <dbReference type="Pfam" id="PF10130"/>
    </source>
</evidence>
<evidence type="ECO:0000313" key="2">
    <source>
        <dbReference type="EMBL" id="MBE9464101.1"/>
    </source>
</evidence>
<feature type="domain" description="PIN" evidence="1">
    <location>
        <begin position="4"/>
        <end position="125"/>
    </location>
</feature>
<dbReference type="EMBL" id="JACYGY010000001">
    <property type="protein sequence ID" value="MBE9464101.1"/>
    <property type="molecule type" value="Genomic_DNA"/>
</dbReference>
<organism evidence="2 3">
    <name type="scientific">Dyadobacter subterraneus</name>
    <dbReference type="NCBI Taxonomy" id="2773304"/>
    <lineage>
        <taxon>Bacteria</taxon>
        <taxon>Pseudomonadati</taxon>
        <taxon>Bacteroidota</taxon>
        <taxon>Cytophagia</taxon>
        <taxon>Cytophagales</taxon>
        <taxon>Spirosomataceae</taxon>
        <taxon>Dyadobacter</taxon>
    </lineage>
</organism>
<proteinExistence type="predicted"/>
<name>A0ABR9WGQ2_9BACT</name>
<comment type="caution">
    <text evidence="2">The sequence shown here is derived from an EMBL/GenBank/DDBJ whole genome shotgun (WGS) entry which is preliminary data.</text>
</comment>
<sequence>MIVIIDMNIMFSAVIAPDSRIGQIIAHPSSPFEKISCYYAFIELFKHQPQIIKYSKRSQNEVLDILYSALRHIEFFNETLIEQQHWKEAERLTIDVDAFDINYVALTLQTNGWLWTGDKKLVNHLNTLGFDRTITTAELFEKLV</sequence>
<gene>
    <name evidence="2" type="ORF">IEE83_19625</name>
</gene>
<evidence type="ECO:0000313" key="3">
    <source>
        <dbReference type="Proteomes" id="UP000634134"/>
    </source>
</evidence>
<dbReference type="InterPro" id="IPR029060">
    <property type="entry name" value="PIN-like_dom_sf"/>
</dbReference>
<dbReference type="RefSeq" id="WP_194122180.1">
    <property type="nucleotide sequence ID" value="NZ_JACYGY010000001.1"/>
</dbReference>
<dbReference type="SUPFAM" id="SSF88723">
    <property type="entry name" value="PIN domain-like"/>
    <property type="match status" value="1"/>
</dbReference>